<dbReference type="STRING" id="364200.SAMN04488515_2438"/>
<evidence type="ECO:0000256" key="4">
    <source>
        <dbReference type="SAM" id="Phobius"/>
    </source>
</evidence>
<accession>A0A1I0RBZ7</accession>
<evidence type="ECO:0000256" key="2">
    <source>
        <dbReference type="ARBA" id="ARBA00005695"/>
    </source>
</evidence>
<evidence type="ECO:0000313" key="7">
    <source>
        <dbReference type="Proteomes" id="UP000199167"/>
    </source>
</evidence>
<dbReference type="GO" id="GO:0043190">
    <property type="term" value="C:ATP-binding cassette (ABC) transporter complex"/>
    <property type="evidence" value="ECO:0007669"/>
    <property type="project" value="InterPro"/>
</dbReference>
<keyword evidence="4" id="KW-0812">Transmembrane</keyword>
<name>A0A1I0RBZ7_9RHOB</name>
<keyword evidence="4" id="KW-1133">Transmembrane helix</keyword>
<dbReference type="InterPro" id="IPR039424">
    <property type="entry name" value="SBP_5"/>
</dbReference>
<organism evidence="6 7">
    <name type="scientific">Cognatiyoonia koreensis</name>
    <dbReference type="NCBI Taxonomy" id="364200"/>
    <lineage>
        <taxon>Bacteria</taxon>
        <taxon>Pseudomonadati</taxon>
        <taxon>Pseudomonadota</taxon>
        <taxon>Alphaproteobacteria</taxon>
        <taxon>Rhodobacterales</taxon>
        <taxon>Paracoccaceae</taxon>
        <taxon>Cognatiyoonia</taxon>
    </lineage>
</organism>
<gene>
    <name evidence="6" type="ORF">SAMN04488515_2438</name>
</gene>
<dbReference type="Gene3D" id="3.10.105.10">
    <property type="entry name" value="Dipeptide-binding Protein, Domain 3"/>
    <property type="match status" value="1"/>
</dbReference>
<dbReference type="Proteomes" id="UP000199167">
    <property type="component" value="Unassembled WGS sequence"/>
</dbReference>
<dbReference type="GO" id="GO:1904680">
    <property type="term" value="F:peptide transmembrane transporter activity"/>
    <property type="evidence" value="ECO:0007669"/>
    <property type="project" value="TreeGrafter"/>
</dbReference>
<keyword evidence="7" id="KW-1185">Reference proteome</keyword>
<keyword evidence="4" id="KW-0472">Membrane</keyword>
<dbReference type="PIRSF" id="PIRSF002741">
    <property type="entry name" value="MppA"/>
    <property type="match status" value="1"/>
</dbReference>
<protein>
    <submittedName>
        <fullName evidence="6">Microcin C transport system substrate-binding protein</fullName>
    </submittedName>
</protein>
<evidence type="ECO:0000259" key="5">
    <source>
        <dbReference type="Pfam" id="PF00496"/>
    </source>
</evidence>
<dbReference type="SUPFAM" id="SSF53850">
    <property type="entry name" value="Periplasmic binding protein-like II"/>
    <property type="match status" value="1"/>
</dbReference>
<dbReference type="PANTHER" id="PTHR30290">
    <property type="entry name" value="PERIPLASMIC BINDING COMPONENT OF ABC TRANSPORTER"/>
    <property type="match status" value="1"/>
</dbReference>
<dbReference type="AlphaFoldDB" id="A0A1I0RBZ7"/>
<comment type="subcellular location">
    <subcellularLocation>
        <location evidence="1">Periplasm</location>
    </subcellularLocation>
</comment>
<proteinExistence type="inferred from homology"/>
<evidence type="ECO:0000256" key="1">
    <source>
        <dbReference type="ARBA" id="ARBA00004418"/>
    </source>
</evidence>
<feature type="transmembrane region" description="Helical" evidence="4">
    <location>
        <begin position="21"/>
        <end position="42"/>
    </location>
</feature>
<sequence length="637" mass="72338">MDRHQAPKAIAKARIDRVERLKRWMLGSAMFIGGALAASAVLSDSHETIIETHAYSTFGTYKYDADFSHLDYVNPEAPKGGEISIWFQGTFDSFNPYATGKGRSGVLATIGYERILTSTADDASASYCLLCTTMEYPENEDWVVFNLRQDITFSDGTPLTAHDLVFSHKLLLEQGTPSYADYVSPRIESAEALDDYTVKFVFADGYPRTDMITLVGSTPGWSKKWYEETGARLDESRLEISPGSGPYILDSFDINRQIIYKRNPDYWGNDLPINIGRNNFDSIRVEYFSDSNAAFEAFKTGEYTFRQESSSLVWATGYDFPALENGWVQKVELPDGSLPSASGFTFNLQRDKFADRRVRQALALMYNFTWTNDTLQYGLFQQRESFWQNSDLEARGVPEGRELELLQSVSDLIDPEVLTEEVTVPHTSGDSQLDRRNLRRALALMEEAGWVADDAGQLRKDGEIFDLEFLASSPTLDRIINPYIENLKRLGINASYNRIDPAQFTNRERSFDWDMTLNSYSNGLEESIGLSQRYGTEAVGDVFNPASFGSEAVDKLIEEVVNAETYEDMAAGVRAIDRLMRRELFMIPVWYLGNHWVAYYDMYEYPDELPPYSLGHIDFWWYNAEKAEALRAAGAFK</sequence>
<dbReference type="GO" id="GO:0042884">
    <property type="term" value="P:microcin transport"/>
    <property type="evidence" value="ECO:0007669"/>
    <property type="project" value="TreeGrafter"/>
</dbReference>
<dbReference type="Pfam" id="PF00496">
    <property type="entry name" value="SBP_bac_5"/>
    <property type="match status" value="1"/>
</dbReference>
<dbReference type="GO" id="GO:0030288">
    <property type="term" value="C:outer membrane-bounded periplasmic space"/>
    <property type="evidence" value="ECO:0007669"/>
    <property type="project" value="TreeGrafter"/>
</dbReference>
<dbReference type="EMBL" id="FOIZ01000002">
    <property type="protein sequence ID" value="SEW38181.1"/>
    <property type="molecule type" value="Genomic_DNA"/>
</dbReference>
<dbReference type="InterPro" id="IPR030678">
    <property type="entry name" value="Peptide/Ni-bd"/>
</dbReference>
<dbReference type="Gene3D" id="3.40.190.10">
    <property type="entry name" value="Periplasmic binding protein-like II"/>
    <property type="match status" value="1"/>
</dbReference>
<evidence type="ECO:0000313" key="6">
    <source>
        <dbReference type="EMBL" id="SEW38181.1"/>
    </source>
</evidence>
<dbReference type="OrthoDB" id="9803988at2"/>
<reference evidence="6 7" key="1">
    <citation type="submission" date="2016-10" db="EMBL/GenBank/DDBJ databases">
        <authorList>
            <person name="de Groot N.N."/>
        </authorList>
    </citation>
    <scope>NUCLEOTIDE SEQUENCE [LARGE SCALE GENOMIC DNA]</scope>
    <source>
        <strain evidence="6 7">DSM 17925</strain>
    </source>
</reference>
<keyword evidence="3" id="KW-0732">Signal</keyword>
<dbReference type="PANTHER" id="PTHR30290:SF64">
    <property type="entry name" value="ABC TRANSPORTER PERIPLASMIC BINDING PROTEIN"/>
    <property type="match status" value="1"/>
</dbReference>
<feature type="domain" description="Solute-binding protein family 5" evidence="5">
    <location>
        <begin position="138"/>
        <end position="524"/>
    </location>
</feature>
<dbReference type="CDD" id="cd08497">
    <property type="entry name" value="MbnE-like"/>
    <property type="match status" value="1"/>
</dbReference>
<comment type="similarity">
    <text evidence="2">Belongs to the bacterial solute-binding protein 5 family.</text>
</comment>
<dbReference type="RefSeq" id="WP_089995088.1">
    <property type="nucleotide sequence ID" value="NZ_FOIZ01000002.1"/>
</dbReference>
<dbReference type="GO" id="GO:0015833">
    <property type="term" value="P:peptide transport"/>
    <property type="evidence" value="ECO:0007669"/>
    <property type="project" value="TreeGrafter"/>
</dbReference>
<evidence type="ECO:0000256" key="3">
    <source>
        <dbReference type="ARBA" id="ARBA00022729"/>
    </source>
</evidence>
<dbReference type="InterPro" id="IPR000914">
    <property type="entry name" value="SBP_5_dom"/>
</dbReference>